<sequence length="166" mass="17662">MEGVTVEPATMDDVDALADRWVALAAGQRAHGSSLLADENRPVARDAVARHVVTGGLLVARGPDGVRGFVMFAPETGSYEEDVDRGVVTNLYVDPEHREGGLGGRLLAEAEAALAAEGADVVSLEAMADNRAARRFYAGAGYHEHRITFEKRLGTGENDTDSREGE</sequence>
<organism evidence="4 5">
    <name type="scientific">Halorarum salinum</name>
    <dbReference type="NCBI Taxonomy" id="2743089"/>
    <lineage>
        <taxon>Archaea</taxon>
        <taxon>Methanobacteriati</taxon>
        <taxon>Methanobacteriota</taxon>
        <taxon>Stenosarchaea group</taxon>
        <taxon>Halobacteria</taxon>
        <taxon>Halobacteriales</taxon>
        <taxon>Haloferacaceae</taxon>
        <taxon>Halorarum</taxon>
    </lineage>
</organism>
<keyword evidence="5" id="KW-1185">Reference proteome</keyword>
<dbReference type="Proteomes" id="UP000509626">
    <property type="component" value="Chromosome"/>
</dbReference>
<dbReference type="RefSeq" id="WP_179269036.1">
    <property type="nucleotide sequence ID" value="NZ_CP058579.1"/>
</dbReference>
<keyword evidence="2" id="KW-0012">Acyltransferase</keyword>
<dbReference type="GO" id="GO:0016747">
    <property type="term" value="F:acyltransferase activity, transferring groups other than amino-acyl groups"/>
    <property type="evidence" value="ECO:0007669"/>
    <property type="project" value="InterPro"/>
</dbReference>
<evidence type="ECO:0000256" key="2">
    <source>
        <dbReference type="ARBA" id="ARBA00023315"/>
    </source>
</evidence>
<dbReference type="PANTHER" id="PTHR43877:SF1">
    <property type="entry name" value="ACETYLTRANSFERASE"/>
    <property type="match status" value="1"/>
</dbReference>
<name>A0A7D5LBA8_9EURY</name>
<gene>
    <name evidence="4" type="ORF">HUG12_12210</name>
</gene>
<evidence type="ECO:0000259" key="3">
    <source>
        <dbReference type="PROSITE" id="PS51186"/>
    </source>
</evidence>
<reference evidence="4 5" key="1">
    <citation type="submission" date="2020-06" db="EMBL/GenBank/DDBJ databases">
        <title>NJ-3-1, isolated from saline soil.</title>
        <authorList>
            <person name="Cui H.L."/>
            <person name="Shi X."/>
        </authorList>
    </citation>
    <scope>NUCLEOTIDE SEQUENCE [LARGE SCALE GENOMIC DNA]</scope>
    <source>
        <strain evidence="4 5">NJ-3-1</strain>
    </source>
</reference>
<dbReference type="PROSITE" id="PS51186">
    <property type="entry name" value="GNAT"/>
    <property type="match status" value="1"/>
</dbReference>
<dbReference type="KEGG" id="halu:HUG12_12210"/>
<dbReference type="Gene3D" id="3.40.630.30">
    <property type="match status" value="1"/>
</dbReference>
<accession>A0A7D5LBA8</accession>
<dbReference type="OrthoDB" id="38613at2157"/>
<evidence type="ECO:0000256" key="1">
    <source>
        <dbReference type="ARBA" id="ARBA00022679"/>
    </source>
</evidence>
<proteinExistence type="predicted"/>
<dbReference type="Pfam" id="PF00583">
    <property type="entry name" value="Acetyltransf_1"/>
    <property type="match status" value="1"/>
</dbReference>
<dbReference type="InterPro" id="IPR000182">
    <property type="entry name" value="GNAT_dom"/>
</dbReference>
<feature type="domain" description="N-acetyltransferase" evidence="3">
    <location>
        <begin position="4"/>
        <end position="166"/>
    </location>
</feature>
<keyword evidence="1 4" id="KW-0808">Transferase</keyword>
<dbReference type="InterPro" id="IPR050832">
    <property type="entry name" value="Bact_Acetyltransf"/>
</dbReference>
<dbReference type="SUPFAM" id="SSF55729">
    <property type="entry name" value="Acyl-CoA N-acyltransferases (Nat)"/>
    <property type="match status" value="1"/>
</dbReference>
<dbReference type="PANTHER" id="PTHR43877">
    <property type="entry name" value="AMINOALKYLPHOSPHONATE N-ACETYLTRANSFERASE-RELATED-RELATED"/>
    <property type="match status" value="1"/>
</dbReference>
<dbReference type="AlphaFoldDB" id="A0A7D5LBA8"/>
<protein>
    <submittedName>
        <fullName evidence="4">GNAT family N-acetyltransferase</fullName>
    </submittedName>
</protein>
<dbReference type="GeneID" id="56038235"/>
<dbReference type="EMBL" id="CP058579">
    <property type="protein sequence ID" value="QLG62451.1"/>
    <property type="molecule type" value="Genomic_DNA"/>
</dbReference>
<dbReference type="InterPro" id="IPR016181">
    <property type="entry name" value="Acyl_CoA_acyltransferase"/>
</dbReference>
<evidence type="ECO:0000313" key="5">
    <source>
        <dbReference type="Proteomes" id="UP000509626"/>
    </source>
</evidence>
<evidence type="ECO:0000313" key="4">
    <source>
        <dbReference type="EMBL" id="QLG62451.1"/>
    </source>
</evidence>